<keyword evidence="3 8" id="KW-0349">Heme</keyword>
<keyword evidence="5 9" id="KW-0560">Oxidoreductase</keyword>
<evidence type="ECO:0000313" key="12">
    <source>
        <dbReference type="Proteomes" id="UP000825729"/>
    </source>
</evidence>
<dbReference type="InterPro" id="IPR017972">
    <property type="entry name" value="Cyt_P450_CS"/>
</dbReference>
<dbReference type="InterPro" id="IPR001128">
    <property type="entry name" value="Cyt_P450"/>
</dbReference>
<dbReference type="EMBL" id="JAINDJ010000007">
    <property type="protein sequence ID" value="KAG9443054.1"/>
    <property type="molecule type" value="Genomic_DNA"/>
</dbReference>
<accession>A0AAV7E3H9</accession>
<protein>
    <recommendedName>
        <fullName evidence="13">Cytochrome P450</fullName>
    </recommendedName>
</protein>
<dbReference type="PANTHER" id="PTHR47955:SF8">
    <property type="entry name" value="CYTOCHROME P450 71D11-LIKE"/>
    <property type="match status" value="1"/>
</dbReference>
<keyword evidence="4 8" id="KW-0479">Metal-binding</keyword>
<evidence type="ECO:0000256" key="2">
    <source>
        <dbReference type="ARBA" id="ARBA00010617"/>
    </source>
</evidence>
<feature type="chain" id="PRO_5043832228" description="Cytochrome P450" evidence="10">
    <location>
        <begin position="25"/>
        <end position="516"/>
    </location>
</feature>
<evidence type="ECO:0000256" key="3">
    <source>
        <dbReference type="ARBA" id="ARBA00022617"/>
    </source>
</evidence>
<sequence length="516" mass="58700">MDLLHLPSSLFLFLLPLFLLMVLKKKKKSASSSKADQNLPPGPWKLPLIGSIQHLAGGSLPHRTLKDLAKRYGPLMHLQMGEVPMVVASTAEAAKEIMKTHDLNFATRPEMLSVKHITYGHDDVTFAPYSAHWRQMRKICVVEMLTVKRVESFSFIREEEVLSMLRAIAAVSSNNSPVNLTGKFYFLTNNVVARAAFGARSKYHDMFLSTMKDAIRATGGFGLSDLFPSSRLLLWITGIKAKLEKNQKELDHILSNILEDCRLRNKLVKRREERNEFDENFVDILLRLQQNGDLEVPITDNKIKAVVLDMFTAGTETSANVLGWTMAELMRNPRVMIKVQKEVRDVVGRKEKVTESDIQHLQYLKLVVKETLRLHPPVPLLLPRESREKCQVMGYEVPTHTKVIVNVWAIGRDPLYWGDDAETFRPERFLENPRDYKGTNFEFLPFGAGRRMCPGISFGIAGVELPLALLLYHFNWELPHGMGPESIDMTEEYGVTISQKSELCLIPKLCYPLPNF</sequence>
<evidence type="ECO:0000256" key="1">
    <source>
        <dbReference type="ARBA" id="ARBA00001971"/>
    </source>
</evidence>
<dbReference type="Gene3D" id="1.10.630.10">
    <property type="entry name" value="Cytochrome P450"/>
    <property type="match status" value="1"/>
</dbReference>
<dbReference type="InterPro" id="IPR036396">
    <property type="entry name" value="Cyt_P450_sf"/>
</dbReference>
<name>A0AAV7E3H9_ARIFI</name>
<reference evidence="11 12" key="1">
    <citation type="submission" date="2021-07" db="EMBL/GenBank/DDBJ databases">
        <title>The Aristolochia fimbriata genome: insights into angiosperm evolution, floral development and chemical biosynthesis.</title>
        <authorList>
            <person name="Jiao Y."/>
        </authorList>
    </citation>
    <scope>NUCLEOTIDE SEQUENCE [LARGE SCALE GENOMIC DNA]</scope>
    <source>
        <strain evidence="11">IBCAS-2021</strain>
        <tissue evidence="11">Leaf</tissue>
    </source>
</reference>
<keyword evidence="6 8" id="KW-0408">Iron</keyword>
<feature type="signal peptide" evidence="10">
    <location>
        <begin position="1"/>
        <end position="24"/>
    </location>
</feature>
<evidence type="ECO:0000256" key="6">
    <source>
        <dbReference type="ARBA" id="ARBA00023004"/>
    </source>
</evidence>
<keyword evidence="10" id="KW-0732">Signal</keyword>
<proteinExistence type="inferred from homology"/>
<dbReference type="GO" id="GO:0004497">
    <property type="term" value="F:monooxygenase activity"/>
    <property type="evidence" value="ECO:0007669"/>
    <property type="project" value="UniProtKB-KW"/>
</dbReference>
<evidence type="ECO:0000313" key="11">
    <source>
        <dbReference type="EMBL" id="KAG9443054.1"/>
    </source>
</evidence>
<dbReference type="FunFam" id="1.10.630.10:FF:000008">
    <property type="entry name" value="Cytochrome P450 71D8"/>
    <property type="match status" value="1"/>
</dbReference>
<dbReference type="PROSITE" id="PS00086">
    <property type="entry name" value="CYTOCHROME_P450"/>
    <property type="match status" value="1"/>
</dbReference>
<organism evidence="11 12">
    <name type="scientific">Aristolochia fimbriata</name>
    <name type="common">White veined hardy Dutchman's pipe vine</name>
    <dbReference type="NCBI Taxonomy" id="158543"/>
    <lineage>
        <taxon>Eukaryota</taxon>
        <taxon>Viridiplantae</taxon>
        <taxon>Streptophyta</taxon>
        <taxon>Embryophyta</taxon>
        <taxon>Tracheophyta</taxon>
        <taxon>Spermatophyta</taxon>
        <taxon>Magnoliopsida</taxon>
        <taxon>Magnoliidae</taxon>
        <taxon>Piperales</taxon>
        <taxon>Aristolochiaceae</taxon>
        <taxon>Aristolochia</taxon>
    </lineage>
</organism>
<evidence type="ECO:0000256" key="9">
    <source>
        <dbReference type="RuleBase" id="RU000461"/>
    </source>
</evidence>
<dbReference type="SUPFAM" id="SSF48264">
    <property type="entry name" value="Cytochrome P450"/>
    <property type="match status" value="1"/>
</dbReference>
<keyword evidence="12" id="KW-1185">Reference proteome</keyword>
<evidence type="ECO:0000256" key="7">
    <source>
        <dbReference type="ARBA" id="ARBA00023033"/>
    </source>
</evidence>
<evidence type="ECO:0000256" key="10">
    <source>
        <dbReference type="SAM" id="SignalP"/>
    </source>
</evidence>
<evidence type="ECO:0000256" key="4">
    <source>
        <dbReference type="ARBA" id="ARBA00022723"/>
    </source>
</evidence>
<dbReference type="GO" id="GO:0016705">
    <property type="term" value="F:oxidoreductase activity, acting on paired donors, with incorporation or reduction of molecular oxygen"/>
    <property type="evidence" value="ECO:0007669"/>
    <property type="project" value="InterPro"/>
</dbReference>
<evidence type="ECO:0000256" key="8">
    <source>
        <dbReference type="PIRSR" id="PIRSR602401-1"/>
    </source>
</evidence>
<dbReference type="Pfam" id="PF00067">
    <property type="entry name" value="p450"/>
    <property type="match status" value="1"/>
</dbReference>
<dbReference type="GO" id="GO:0020037">
    <property type="term" value="F:heme binding"/>
    <property type="evidence" value="ECO:0007669"/>
    <property type="project" value="InterPro"/>
</dbReference>
<dbReference type="PRINTS" id="PR00385">
    <property type="entry name" value="P450"/>
</dbReference>
<gene>
    <name evidence="11" type="ORF">H6P81_018908</name>
</gene>
<dbReference type="CDD" id="cd11072">
    <property type="entry name" value="CYP71-like"/>
    <property type="match status" value="1"/>
</dbReference>
<dbReference type="GO" id="GO:0005506">
    <property type="term" value="F:iron ion binding"/>
    <property type="evidence" value="ECO:0007669"/>
    <property type="project" value="InterPro"/>
</dbReference>
<feature type="binding site" description="axial binding residue" evidence="8">
    <location>
        <position position="453"/>
    </location>
    <ligand>
        <name>heme</name>
        <dbReference type="ChEBI" id="CHEBI:30413"/>
    </ligand>
    <ligandPart>
        <name>Fe</name>
        <dbReference type="ChEBI" id="CHEBI:18248"/>
    </ligandPart>
</feature>
<comment type="caution">
    <text evidence="11">The sequence shown here is derived from an EMBL/GenBank/DDBJ whole genome shotgun (WGS) entry which is preliminary data.</text>
</comment>
<keyword evidence="7 9" id="KW-0503">Monooxygenase</keyword>
<dbReference type="PRINTS" id="PR00463">
    <property type="entry name" value="EP450I"/>
</dbReference>
<dbReference type="PANTHER" id="PTHR47955">
    <property type="entry name" value="CYTOCHROME P450 FAMILY 71 PROTEIN"/>
    <property type="match status" value="1"/>
</dbReference>
<dbReference type="Proteomes" id="UP000825729">
    <property type="component" value="Unassembled WGS sequence"/>
</dbReference>
<evidence type="ECO:0008006" key="13">
    <source>
        <dbReference type="Google" id="ProtNLM"/>
    </source>
</evidence>
<comment type="cofactor">
    <cofactor evidence="1 8">
        <name>heme</name>
        <dbReference type="ChEBI" id="CHEBI:30413"/>
    </cofactor>
</comment>
<dbReference type="AlphaFoldDB" id="A0AAV7E3H9"/>
<dbReference type="InterPro" id="IPR002401">
    <property type="entry name" value="Cyt_P450_E_grp-I"/>
</dbReference>
<evidence type="ECO:0000256" key="5">
    <source>
        <dbReference type="ARBA" id="ARBA00023002"/>
    </source>
</evidence>
<comment type="similarity">
    <text evidence="2 9">Belongs to the cytochrome P450 family.</text>
</comment>